<protein>
    <submittedName>
        <fullName evidence="1">Uncharacterized protein</fullName>
    </submittedName>
</protein>
<dbReference type="Gramene" id="rna32360">
    <property type="protein sequence ID" value="RHN56896.1"/>
    <property type="gene ID" value="gene32360"/>
</dbReference>
<reference evidence="1" key="1">
    <citation type="journal article" date="2018" name="Nat. Plants">
        <title>Whole-genome landscape of Medicago truncatula symbiotic genes.</title>
        <authorList>
            <person name="Pecrix Y."/>
            <person name="Gamas P."/>
            <person name="Carrere S."/>
        </authorList>
    </citation>
    <scope>NUCLEOTIDE SEQUENCE</scope>
    <source>
        <tissue evidence="1">Leaves</tissue>
    </source>
</reference>
<accession>A0A396HU70</accession>
<evidence type="ECO:0000313" key="1">
    <source>
        <dbReference type="EMBL" id="RHN56896.1"/>
    </source>
</evidence>
<name>A0A396HU70_MEDTR</name>
<gene>
    <name evidence="1" type="ORF">MtrunA17_Chr5g0434421</name>
</gene>
<organism evidence="1">
    <name type="scientific">Medicago truncatula</name>
    <name type="common">Barrel medic</name>
    <name type="synonym">Medicago tribuloides</name>
    <dbReference type="NCBI Taxonomy" id="3880"/>
    <lineage>
        <taxon>Eukaryota</taxon>
        <taxon>Viridiplantae</taxon>
        <taxon>Streptophyta</taxon>
        <taxon>Embryophyta</taxon>
        <taxon>Tracheophyta</taxon>
        <taxon>Spermatophyta</taxon>
        <taxon>Magnoliopsida</taxon>
        <taxon>eudicotyledons</taxon>
        <taxon>Gunneridae</taxon>
        <taxon>Pentapetalae</taxon>
        <taxon>rosids</taxon>
        <taxon>fabids</taxon>
        <taxon>Fabales</taxon>
        <taxon>Fabaceae</taxon>
        <taxon>Papilionoideae</taxon>
        <taxon>50 kb inversion clade</taxon>
        <taxon>NPAAA clade</taxon>
        <taxon>Hologalegina</taxon>
        <taxon>IRL clade</taxon>
        <taxon>Trifolieae</taxon>
        <taxon>Medicago</taxon>
    </lineage>
</organism>
<dbReference type="Proteomes" id="UP000265566">
    <property type="component" value="Chromosome 5"/>
</dbReference>
<dbReference type="EMBL" id="PSQE01000005">
    <property type="protein sequence ID" value="RHN56896.1"/>
    <property type="molecule type" value="Genomic_DNA"/>
</dbReference>
<comment type="caution">
    <text evidence="1">The sequence shown here is derived from an EMBL/GenBank/DDBJ whole genome shotgun (WGS) entry which is preliminary data.</text>
</comment>
<dbReference type="AlphaFoldDB" id="A0A396HU70"/>
<sequence length="42" mass="5015">MGRVTTRAIEYLKDDLTFMEEEDEDESVVNCWLVFVLEFVEI</sequence>
<proteinExistence type="predicted"/>